<accession>A0AAD7AMD9</accession>
<evidence type="ECO:0000313" key="2">
    <source>
        <dbReference type="Proteomes" id="UP001218218"/>
    </source>
</evidence>
<proteinExistence type="predicted"/>
<sequence length="214" mass="24995">MAMALPRDIPTLRALRSKNFTRPDNVFCTTSLLPAYITCTTDPAKMPPKTDHFPVIQVLELGHALLEHVPTPLYKKVHWEEYRNRLLEVLIGLERRDSYDTVEEVMDAIRAVEDAVWATTKEVAQFSKPSPHVKRWFTEKMRDLRRAHARLERRAYEHRLLPDHPVHVEARDAARAYCKEVTQGKARHWVEWQEKLLGGQVWDVHKFLNSTPSD</sequence>
<reference evidence="1" key="1">
    <citation type="submission" date="2023-03" db="EMBL/GenBank/DDBJ databases">
        <title>Massive genome expansion in bonnet fungi (Mycena s.s.) driven by repeated elements and novel gene families across ecological guilds.</title>
        <authorList>
            <consortium name="Lawrence Berkeley National Laboratory"/>
            <person name="Harder C.B."/>
            <person name="Miyauchi S."/>
            <person name="Viragh M."/>
            <person name="Kuo A."/>
            <person name="Thoen E."/>
            <person name="Andreopoulos B."/>
            <person name="Lu D."/>
            <person name="Skrede I."/>
            <person name="Drula E."/>
            <person name="Henrissat B."/>
            <person name="Morin E."/>
            <person name="Kohler A."/>
            <person name="Barry K."/>
            <person name="LaButti K."/>
            <person name="Morin E."/>
            <person name="Salamov A."/>
            <person name="Lipzen A."/>
            <person name="Mereny Z."/>
            <person name="Hegedus B."/>
            <person name="Baldrian P."/>
            <person name="Stursova M."/>
            <person name="Weitz H."/>
            <person name="Taylor A."/>
            <person name="Grigoriev I.V."/>
            <person name="Nagy L.G."/>
            <person name="Martin F."/>
            <person name="Kauserud H."/>
        </authorList>
    </citation>
    <scope>NUCLEOTIDE SEQUENCE</scope>
    <source>
        <strain evidence="1">CBHHK002</strain>
    </source>
</reference>
<feature type="non-terminal residue" evidence="1">
    <location>
        <position position="214"/>
    </location>
</feature>
<dbReference type="EMBL" id="JARIHO010000004">
    <property type="protein sequence ID" value="KAJ7362927.1"/>
    <property type="molecule type" value="Genomic_DNA"/>
</dbReference>
<comment type="caution">
    <text evidence="1">The sequence shown here is derived from an EMBL/GenBank/DDBJ whole genome shotgun (WGS) entry which is preliminary data.</text>
</comment>
<gene>
    <name evidence="1" type="ORF">DFH08DRAFT_622939</name>
</gene>
<name>A0AAD7AMD9_9AGAR</name>
<organism evidence="1 2">
    <name type="scientific">Mycena albidolilacea</name>
    <dbReference type="NCBI Taxonomy" id="1033008"/>
    <lineage>
        <taxon>Eukaryota</taxon>
        <taxon>Fungi</taxon>
        <taxon>Dikarya</taxon>
        <taxon>Basidiomycota</taxon>
        <taxon>Agaricomycotina</taxon>
        <taxon>Agaricomycetes</taxon>
        <taxon>Agaricomycetidae</taxon>
        <taxon>Agaricales</taxon>
        <taxon>Marasmiineae</taxon>
        <taxon>Mycenaceae</taxon>
        <taxon>Mycena</taxon>
    </lineage>
</organism>
<dbReference type="Proteomes" id="UP001218218">
    <property type="component" value="Unassembled WGS sequence"/>
</dbReference>
<evidence type="ECO:0000313" key="1">
    <source>
        <dbReference type="EMBL" id="KAJ7362927.1"/>
    </source>
</evidence>
<keyword evidence="2" id="KW-1185">Reference proteome</keyword>
<protein>
    <submittedName>
        <fullName evidence="1">Uncharacterized protein</fullName>
    </submittedName>
</protein>
<dbReference type="AlphaFoldDB" id="A0AAD7AMD9"/>